<keyword evidence="6" id="KW-1185">Reference proteome</keyword>
<dbReference type="InterPro" id="IPR056884">
    <property type="entry name" value="NPHP3-like_N"/>
</dbReference>
<dbReference type="InterPro" id="IPR015943">
    <property type="entry name" value="WD40/YVTN_repeat-like_dom_sf"/>
</dbReference>
<dbReference type="SUPFAM" id="SSF53167">
    <property type="entry name" value="Purine and uridine phosphorylases"/>
    <property type="match status" value="1"/>
</dbReference>
<sequence>MGQEDEICNKALDSSCAELNCSDEIAVSRRRLNERKEALEGKGTQDCTPEIHFGRIASGDLVMKSGVHRDKVAKEEKVVAFEMEGAGTWDHFPTVVVKAACDYADSHKNKRWQPYAAASAAACMKALLNEWRPSGRLADPRPTSSIISDEDRRCIRAWRLTDPRDDKARILSNTNPLEKGSCDWVFNNPAFSEWWQEDEAYVLWIHGDPGKGKTMIMTALIDEISRRMRDSSNHEILAFFFCQDSVKDLRDAVAVIRGLVFHLVSQQPILTCHLLKSYAEAGDSLFEGLNALHSLWRVLLEVVKDERIPTVCLMVDALDECDVFQMKTFLSLLTKDRSDLCGKLKWVLTSRNEPFMIENLRNGNFGHDVSLEYNSSYVSGAVNSFIESQSKDLATRKGYDQNLQSFVKTYLVEHAKGTFLWVALVCMELAKVKKWKTYRVLQEFPAGLQPLYSQMMVRLEDYQDAADAEMCKRILCTVALAARPLCLEELGLFTDLPDGLSEDSSALEELVSSCGSFLTIQERVVCFIHQSVKYYLTSAKGYNIFSSVKARLHYQFALRLVRHMARHWQKDICGLNASVNFKIEAKESKIDQPLPLYIEYACRYWVSHFFSSGSGLACDEFMYFLQDHLLHWIEALSSLNKLRMCGYLVNVLKHRARAAHSDCHKFLEDASQFISDNWQMIQRSPHQVHSTAIIVSPESVLRKFFKNEFSGPWKLLPRRDASLWTCHIEVVAIAAISPDGRLAATGSSDSSLKLWDVETGTCYRTLAIESEVVIGIDFSPNGQLMVSRTRGSAKIWDTGSGSCRQILGDVRGDRNTIVFSPDSQLVAADSKFCGLVVWNMRNGSCRQILRDPRGYGNTITFSSNSQLMISASRDGAEIWDTRSVSCRQILSDPQRHGIFIFFFPDSQLVAASSEFCGLVIWDPRNGSYRRVLGGQIATATIIAVSPNKQMIAARSVLREVIICDLEDVSCWQVRDWREPSTAQLAFSTDNKYLAIGRSDTDRLGITPGSRFERWRLYDIQARSYLHLQHPRELGIPLCFDINRSDITIDLDTQVIGTNVYHRNEKPKQSGGVFGFRDDDWLCSDQQDILHRSGQVTYLESQGNLYFYGPRSRSELEKVFVRAQRAG</sequence>
<dbReference type="InterPro" id="IPR019775">
    <property type="entry name" value="WD40_repeat_CS"/>
</dbReference>
<accession>A0A6A6GRU9</accession>
<protein>
    <submittedName>
        <fullName evidence="5">WD40 repeat-like protein</fullName>
    </submittedName>
</protein>
<dbReference type="PANTHER" id="PTHR10039:SF17">
    <property type="entry name" value="FUNGAL STAND N-TERMINAL GOODBYE DOMAIN-CONTAINING PROTEIN-RELATED"/>
    <property type="match status" value="1"/>
</dbReference>
<dbReference type="Gene3D" id="2.130.10.10">
    <property type="entry name" value="YVTN repeat-like/Quinoprotein amine dehydrogenase"/>
    <property type="match status" value="2"/>
</dbReference>
<dbReference type="Pfam" id="PF00400">
    <property type="entry name" value="WD40"/>
    <property type="match status" value="2"/>
</dbReference>
<dbReference type="PROSITE" id="PS00678">
    <property type="entry name" value="WD_REPEATS_1"/>
    <property type="match status" value="1"/>
</dbReference>
<dbReference type="PROSITE" id="PS50294">
    <property type="entry name" value="WD_REPEATS_REGION"/>
    <property type="match status" value="1"/>
</dbReference>
<dbReference type="InterPro" id="IPR027417">
    <property type="entry name" value="P-loop_NTPase"/>
</dbReference>
<dbReference type="EMBL" id="ML991926">
    <property type="protein sequence ID" value="KAF2228494.1"/>
    <property type="molecule type" value="Genomic_DNA"/>
</dbReference>
<dbReference type="SMART" id="SM00320">
    <property type="entry name" value="WD40"/>
    <property type="match status" value="5"/>
</dbReference>
<dbReference type="Proteomes" id="UP000800092">
    <property type="component" value="Unassembled WGS sequence"/>
</dbReference>
<reference evidence="5" key="1">
    <citation type="journal article" date="2020" name="Stud. Mycol.">
        <title>101 Dothideomycetes genomes: a test case for predicting lifestyles and emergence of pathogens.</title>
        <authorList>
            <person name="Haridas S."/>
            <person name="Albert R."/>
            <person name="Binder M."/>
            <person name="Bloem J."/>
            <person name="Labutti K."/>
            <person name="Salamov A."/>
            <person name="Andreopoulos B."/>
            <person name="Baker S."/>
            <person name="Barry K."/>
            <person name="Bills G."/>
            <person name="Bluhm B."/>
            <person name="Cannon C."/>
            <person name="Castanera R."/>
            <person name="Culley D."/>
            <person name="Daum C."/>
            <person name="Ezra D."/>
            <person name="Gonzalez J."/>
            <person name="Henrissat B."/>
            <person name="Kuo A."/>
            <person name="Liang C."/>
            <person name="Lipzen A."/>
            <person name="Lutzoni F."/>
            <person name="Magnuson J."/>
            <person name="Mondo S."/>
            <person name="Nolan M."/>
            <person name="Ohm R."/>
            <person name="Pangilinan J."/>
            <person name="Park H.-J."/>
            <person name="Ramirez L."/>
            <person name="Alfaro M."/>
            <person name="Sun H."/>
            <person name="Tritt A."/>
            <person name="Yoshinaga Y."/>
            <person name="Zwiers L.-H."/>
            <person name="Turgeon B."/>
            <person name="Goodwin S."/>
            <person name="Spatafora J."/>
            <person name="Crous P."/>
            <person name="Grigoriev I."/>
        </authorList>
    </citation>
    <scope>NUCLEOTIDE SEQUENCE</scope>
    <source>
        <strain evidence="5">Tuck. ex Michener</strain>
    </source>
</reference>
<dbReference type="PANTHER" id="PTHR10039">
    <property type="entry name" value="AMELOGENIN"/>
    <property type="match status" value="1"/>
</dbReference>
<dbReference type="Gene3D" id="3.40.50.300">
    <property type="entry name" value="P-loop containing nucleotide triphosphate hydrolases"/>
    <property type="match status" value="1"/>
</dbReference>
<proteinExistence type="predicted"/>
<keyword evidence="2" id="KW-0677">Repeat</keyword>
<evidence type="ECO:0000256" key="3">
    <source>
        <dbReference type="PROSITE-ProRule" id="PRU00221"/>
    </source>
</evidence>
<dbReference type="GO" id="GO:0003824">
    <property type="term" value="F:catalytic activity"/>
    <property type="evidence" value="ECO:0007669"/>
    <property type="project" value="InterPro"/>
</dbReference>
<dbReference type="InterPro" id="IPR035994">
    <property type="entry name" value="Nucleoside_phosphorylase_sf"/>
</dbReference>
<gene>
    <name evidence="5" type="ORF">EV356DRAFT_477073</name>
</gene>
<evidence type="ECO:0000256" key="2">
    <source>
        <dbReference type="ARBA" id="ARBA00022737"/>
    </source>
</evidence>
<evidence type="ECO:0000313" key="5">
    <source>
        <dbReference type="EMBL" id="KAF2228494.1"/>
    </source>
</evidence>
<feature type="repeat" description="WD" evidence="3">
    <location>
        <begin position="724"/>
        <end position="765"/>
    </location>
</feature>
<dbReference type="AlphaFoldDB" id="A0A6A6GRU9"/>
<feature type="domain" description="Nephrocystin 3-like N-terminal" evidence="4">
    <location>
        <begin position="180"/>
        <end position="351"/>
    </location>
</feature>
<dbReference type="OrthoDB" id="3648058at2759"/>
<name>A0A6A6GRU9_VIRVR</name>
<dbReference type="PROSITE" id="PS50082">
    <property type="entry name" value="WD_REPEATS_2"/>
    <property type="match status" value="1"/>
</dbReference>
<evidence type="ECO:0000256" key="1">
    <source>
        <dbReference type="ARBA" id="ARBA00022574"/>
    </source>
</evidence>
<dbReference type="Gene3D" id="3.40.50.1580">
    <property type="entry name" value="Nucleoside phosphorylase domain"/>
    <property type="match status" value="1"/>
</dbReference>
<evidence type="ECO:0000313" key="6">
    <source>
        <dbReference type="Proteomes" id="UP000800092"/>
    </source>
</evidence>
<dbReference type="GO" id="GO:0009116">
    <property type="term" value="P:nucleoside metabolic process"/>
    <property type="evidence" value="ECO:0007669"/>
    <property type="project" value="InterPro"/>
</dbReference>
<dbReference type="SUPFAM" id="SSF50978">
    <property type="entry name" value="WD40 repeat-like"/>
    <property type="match status" value="1"/>
</dbReference>
<dbReference type="SUPFAM" id="SSF52540">
    <property type="entry name" value="P-loop containing nucleoside triphosphate hydrolases"/>
    <property type="match status" value="1"/>
</dbReference>
<organism evidence="5 6">
    <name type="scientific">Viridothelium virens</name>
    <name type="common">Speckled blister lichen</name>
    <name type="synonym">Trypethelium virens</name>
    <dbReference type="NCBI Taxonomy" id="1048519"/>
    <lineage>
        <taxon>Eukaryota</taxon>
        <taxon>Fungi</taxon>
        <taxon>Dikarya</taxon>
        <taxon>Ascomycota</taxon>
        <taxon>Pezizomycotina</taxon>
        <taxon>Dothideomycetes</taxon>
        <taxon>Dothideomycetes incertae sedis</taxon>
        <taxon>Trypetheliales</taxon>
        <taxon>Trypetheliaceae</taxon>
        <taxon>Viridothelium</taxon>
    </lineage>
</organism>
<keyword evidence="1 3" id="KW-0853">WD repeat</keyword>
<dbReference type="InterPro" id="IPR036322">
    <property type="entry name" value="WD40_repeat_dom_sf"/>
</dbReference>
<dbReference type="Pfam" id="PF24883">
    <property type="entry name" value="NPHP3_N"/>
    <property type="match status" value="1"/>
</dbReference>
<evidence type="ECO:0000259" key="4">
    <source>
        <dbReference type="Pfam" id="PF24883"/>
    </source>
</evidence>
<dbReference type="InterPro" id="IPR001680">
    <property type="entry name" value="WD40_rpt"/>
</dbReference>